<dbReference type="AlphaFoldDB" id="A0AAN7NZI9"/>
<dbReference type="GO" id="GO:0006511">
    <property type="term" value="P:ubiquitin-dependent protein catabolic process"/>
    <property type="evidence" value="ECO:0007669"/>
    <property type="project" value="TreeGrafter"/>
</dbReference>
<dbReference type="SMART" id="SM00184">
    <property type="entry name" value="RING"/>
    <property type="match status" value="1"/>
</dbReference>
<evidence type="ECO:0000313" key="6">
    <source>
        <dbReference type="EMBL" id="KAK4871733.1"/>
    </source>
</evidence>
<dbReference type="SUPFAM" id="SSF57850">
    <property type="entry name" value="RING/U-box"/>
    <property type="match status" value="1"/>
</dbReference>
<evidence type="ECO:0000256" key="4">
    <source>
        <dbReference type="PROSITE-ProRule" id="PRU00175"/>
    </source>
</evidence>
<dbReference type="Pfam" id="PF13639">
    <property type="entry name" value="zf-RING_2"/>
    <property type="match status" value="1"/>
</dbReference>
<dbReference type="PANTHER" id="PTHR45931">
    <property type="entry name" value="SI:CH211-59O9.10"/>
    <property type="match status" value="1"/>
</dbReference>
<keyword evidence="7" id="KW-1185">Reference proteome</keyword>
<dbReference type="PANTHER" id="PTHR45931:SF3">
    <property type="entry name" value="RING ZINC FINGER-CONTAINING PROTEIN"/>
    <property type="match status" value="1"/>
</dbReference>
<dbReference type="Proteomes" id="UP001353858">
    <property type="component" value="Unassembled WGS sequence"/>
</dbReference>
<dbReference type="GO" id="GO:0061630">
    <property type="term" value="F:ubiquitin protein ligase activity"/>
    <property type="evidence" value="ECO:0007669"/>
    <property type="project" value="TreeGrafter"/>
</dbReference>
<accession>A0AAN7NZI9</accession>
<gene>
    <name evidence="6" type="ORF">RN001_015857</name>
</gene>
<dbReference type="InterPro" id="IPR051834">
    <property type="entry name" value="RING_finger_E3_ligase"/>
</dbReference>
<keyword evidence="2 4" id="KW-0863">Zinc-finger</keyword>
<reference evidence="7" key="1">
    <citation type="submission" date="2023-01" db="EMBL/GenBank/DDBJ databases">
        <title>Key to firefly adult light organ development and bioluminescence: homeobox transcription factors regulate luciferase expression and transportation to peroxisome.</title>
        <authorList>
            <person name="Fu X."/>
        </authorList>
    </citation>
    <scope>NUCLEOTIDE SEQUENCE [LARGE SCALE GENOMIC DNA]</scope>
</reference>
<evidence type="ECO:0000256" key="2">
    <source>
        <dbReference type="ARBA" id="ARBA00022771"/>
    </source>
</evidence>
<dbReference type="PROSITE" id="PS50089">
    <property type="entry name" value="ZF_RING_2"/>
    <property type="match status" value="1"/>
</dbReference>
<name>A0AAN7NZI9_9COLE</name>
<protein>
    <recommendedName>
        <fullName evidence="5">RING-type domain-containing protein</fullName>
    </recommendedName>
</protein>
<dbReference type="GO" id="GO:0008270">
    <property type="term" value="F:zinc ion binding"/>
    <property type="evidence" value="ECO:0007669"/>
    <property type="project" value="UniProtKB-KW"/>
</dbReference>
<evidence type="ECO:0000259" key="5">
    <source>
        <dbReference type="PROSITE" id="PS50089"/>
    </source>
</evidence>
<dbReference type="CDD" id="cd16454">
    <property type="entry name" value="RING-H2_PA-TM-RING"/>
    <property type="match status" value="1"/>
</dbReference>
<dbReference type="Gene3D" id="3.30.40.10">
    <property type="entry name" value="Zinc/RING finger domain, C3HC4 (zinc finger)"/>
    <property type="match status" value="1"/>
</dbReference>
<keyword evidence="3" id="KW-0862">Zinc</keyword>
<proteinExistence type="predicted"/>
<organism evidence="6 7">
    <name type="scientific">Aquatica leii</name>
    <dbReference type="NCBI Taxonomy" id="1421715"/>
    <lineage>
        <taxon>Eukaryota</taxon>
        <taxon>Metazoa</taxon>
        <taxon>Ecdysozoa</taxon>
        <taxon>Arthropoda</taxon>
        <taxon>Hexapoda</taxon>
        <taxon>Insecta</taxon>
        <taxon>Pterygota</taxon>
        <taxon>Neoptera</taxon>
        <taxon>Endopterygota</taxon>
        <taxon>Coleoptera</taxon>
        <taxon>Polyphaga</taxon>
        <taxon>Elateriformia</taxon>
        <taxon>Elateroidea</taxon>
        <taxon>Lampyridae</taxon>
        <taxon>Luciolinae</taxon>
        <taxon>Aquatica</taxon>
    </lineage>
</organism>
<evidence type="ECO:0000256" key="3">
    <source>
        <dbReference type="ARBA" id="ARBA00022833"/>
    </source>
</evidence>
<keyword evidence="1" id="KW-0479">Metal-binding</keyword>
<evidence type="ECO:0000313" key="7">
    <source>
        <dbReference type="Proteomes" id="UP001353858"/>
    </source>
</evidence>
<feature type="domain" description="RING-type" evidence="5">
    <location>
        <begin position="159"/>
        <end position="200"/>
    </location>
</feature>
<dbReference type="GO" id="GO:0005634">
    <property type="term" value="C:nucleus"/>
    <property type="evidence" value="ECO:0007669"/>
    <property type="project" value="TreeGrafter"/>
</dbReference>
<comment type="caution">
    <text evidence="6">The sequence shown here is derived from an EMBL/GenBank/DDBJ whole genome shotgun (WGS) entry which is preliminary data.</text>
</comment>
<dbReference type="EMBL" id="JARPUR010000008">
    <property type="protein sequence ID" value="KAK4871733.1"/>
    <property type="molecule type" value="Genomic_DNA"/>
</dbReference>
<evidence type="ECO:0000256" key="1">
    <source>
        <dbReference type="ARBA" id="ARBA00022723"/>
    </source>
</evidence>
<dbReference type="InterPro" id="IPR001841">
    <property type="entry name" value="Znf_RING"/>
</dbReference>
<dbReference type="InterPro" id="IPR013083">
    <property type="entry name" value="Znf_RING/FYVE/PHD"/>
</dbReference>
<sequence length="225" mass="25653">MALNNERLNKQISNVQGAIHSTIGKDESGPKASSQAISCLDLDIDEVNTLFDIISKADDKTFNNVVINNLLVMDANGKHIRCPPQEALLFLKQLERQRQLMGTSPLYYPSIPSNNCVARKVRLVYPMKFRIKIVNKVMEFIDTYSTQMLSNQFDFTDKCIVCMINFQLNDKLRKLKCNHKFHRICVDKWLVKSHVCPLCRTDLTGTGKRHTGLSMLDNNSGCWQA</sequence>